<sequence>MFFSETILSSKGPLAKVWLAAHMEKKLTKAQLLQADLKVSIVAIGGEGPLPMALRLSGQLLLGVVRIYSRKAKYLLDDCNEANIKLKMAFRPGVVDLPADQLVANLNAITLPDTVSEFALLIPDPDFNLRTTEQGRASQTVSHREDILLQESFGLNDGLLLDTAFEDFNAPEYDVTFDFLEQPMDGIEAGRDAGMQESPAISLEAARNLNITPKTNLTDEPFGAPDFTPRIDGFGAESVGSDFGLPPLPGMPQTLETEPHQIDGVDLNAIYHAKKPAQKRKLMVDNVLEIDPRQLKLQLDDTSDITLQEALAPASKRSMHYLDLQDSRMEDFIDLNGPANLLPELQALFTTTLEDEQPHAAVFEMPVDDLLGAFADLPHQMDGSYRDESVQGQSYLFDPTNIDVEETFLADHGTFQQTSPIFKLAQSTLRAVELIKTNLESHTNSRQNIRQTMASFNEIAGPETEATRIDAVRLFFEMLVLNTKDVIDVKQSEPYGDMKIQGKDKLFDEDAFKSKDS</sequence>
<evidence type="ECO:0000313" key="1">
    <source>
        <dbReference type="EMBL" id="KAJ9059593.1"/>
    </source>
</evidence>
<reference evidence="1" key="1">
    <citation type="submission" date="2022-04" db="EMBL/GenBank/DDBJ databases">
        <title>Genome of the entomopathogenic fungus Entomophthora muscae.</title>
        <authorList>
            <person name="Elya C."/>
            <person name="Lovett B.R."/>
            <person name="Lee E."/>
            <person name="Macias A.M."/>
            <person name="Hajek A.E."/>
            <person name="De Bivort B.L."/>
            <person name="Kasson M.T."/>
            <person name="De Fine Licht H.H."/>
            <person name="Stajich J.E."/>
        </authorList>
    </citation>
    <scope>NUCLEOTIDE SEQUENCE</scope>
    <source>
        <strain evidence="1">Berkeley</strain>
    </source>
</reference>
<dbReference type="Proteomes" id="UP001165960">
    <property type="component" value="Unassembled WGS sequence"/>
</dbReference>
<dbReference type="EMBL" id="QTSX02005681">
    <property type="protein sequence ID" value="KAJ9059593.1"/>
    <property type="molecule type" value="Genomic_DNA"/>
</dbReference>
<accession>A0ACC2SBD0</accession>
<proteinExistence type="predicted"/>
<protein>
    <submittedName>
        <fullName evidence="1">Sister chromatid cohesion protein 1</fullName>
    </submittedName>
</protein>
<gene>
    <name evidence="1" type="primary">MCD1_1</name>
    <name evidence="1" type="ORF">DSO57_1000554</name>
</gene>
<evidence type="ECO:0000313" key="2">
    <source>
        <dbReference type="Proteomes" id="UP001165960"/>
    </source>
</evidence>
<organism evidence="1 2">
    <name type="scientific">Entomophthora muscae</name>
    <dbReference type="NCBI Taxonomy" id="34485"/>
    <lineage>
        <taxon>Eukaryota</taxon>
        <taxon>Fungi</taxon>
        <taxon>Fungi incertae sedis</taxon>
        <taxon>Zoopagomycota</taxon>
        <taxon>Entomophthoromycotina</taxon>
        <taxon>Entomophthoromycetes</taxon>
        <taxon>Entomophthorales</taxon>
        <taxon>Entomophthoraceae</taxon>
        <taxon>Entomophthora</taxon>
    </lineage>
</organism>
<keyword evidence="2" id="KW-1185">Reference proteome</keyword>
<name>A0ACC2SBD0_9FUNG</name>
<comment type="caution">
    <text evidence="1">The sequence shown here is derived from an EMBL/GenBank/DDBJ whole genome shotgun (WGS) entry which is preliminary data.</text>
</comment>